<evidence type="ECO:0000259" key="6">
    <source>
        <dbReference type="PROSITE" id="PS50863"/>
    </source>
</evidence>
<dbReference type="GO" id="GO:0003677">
    <property type="term" value="F:DNA binding"/>
    <property type="evidence" value="ECO:0007669"/>
    <property type="project" value="UniProtKB-KW"/>
</dbReference>
<name>A0A3B6KNM2_WHEAT</name>
<dbReference type="Pfam" id="PF02362">
    <property type="entry name" value="B3"/>
    <property type="match status" value="1"/>
</dbReference>
<dbReference type="Gramene" id="TraesKAR5A01G0377500.1">
    <property type="protein sequence ID" value="cds.TraesKAR5A01G0377500.1"/>
    <property type="gene ID" value="TraesKAR5A01G0377500"/>
</dbReference>
<keyword evidence="3" id="KW-0238">DNA-binding</keyword>
<dbReference type="CDD" id="cd10017">
    <property type="entry name" value="B3_DNA"/>
    <property type="match status" value="2"/>
</dbReference>
<dbReference type="Gene3D" id="2.40.330.10">
    <property type="entry name" value="DNA-binding pseudobarrel domain"/>
    <property type="match status" value="2"/>
</dbReference>
<dbReference type="PANTHER" id="PTHR31391:SF144">
    <property type="entry name" value="TF-B3 DOMAIN-CONTAINING PROTEIN"/>
    <property type="match status" value="1"/>
</dbReference>
<dbReference type="AlphaFoldDB" id="A0A3B6KNM2"/>
<dbReference type="Gramene" id="TraesLAC5A03G02699180.1">
    <property type="protein sequence ID" value="TraesLAC5A03G02699180.1"/>
    <property type="gene ID" value="TraesLAC5A03G02699180"/>
</dbReference>
<dbReference type="EnsemblPlants" id="TraesCS5A02G438500.1">
    <property type="protein sequence ID" value="TraesCS5A02G438500.1"/>
    <property type="gene ID" value="TraesCS5A02G438500"/>
</dbReference>
<dbReference type="Gramene" id="TraesCAD_scaffold_083810_01G000100.1">
    <property type="protein sequence ID" value="TraesCAD_scaffold_083810_01G000100.1"/>
    <property type="gene ID" value="TraesCAD_scaffold_083810_01G000100"/>
</dbReference>
<keyword evidence="5" id="KW-0539">Nucleus</keyword>
<dbReference type="Gramene" id="TraesARI5A03G02787320.1">
    <property type="protein sequence ID" value="TraesARI5A03G02787320.1"/>
    <property type="gene ID" value="TraesARI5A03G02787320"/>
</dbReference>
<keyword evidence="4" id="KW-0804">Transcription</keyword>
<protein>
    <recommendedName>
        <fullName evidence="6">TF-B3 domain-containing protein</fullName>
    </recommendedName>
</protein>
<dbReference type="STRING" id="4565.A0A3B6KNM2"/>
<dbReference type="InterPro" id="IPR044837">
    <property type="entry name" value="REM16-like"/>
</dbReference>
<feature type="domain" description="TF-B3" evidence="6">
    <location>
        <begin position="161"/>
        <end position="253"/>
    </location>
</feature>
<dbReference type="InterPro" id="IPR003340">
    <property type="entry name" value="B3_DNA-bd"/>
</dbReference>
<dbReference type="SMR" id="A0A3B6KNM2"/>
<evidence type="ECO:0000313" key="7">
    <source>
        <dbReference type="EnsemblPlants" id="TraesCS5A02G438500.1"/>
    </source>
</evidence>
<dbReference type="PROSITE" id="PS50863">
    <property type="entry name" value="B3"/>
    <property type="match status" value="2"/>
</dbReference>
<dbReference type="OrthoDB" id="1666376at2759"/>
<organism evidence="7">
    <name type="scientific">Triticum aestivum</name>
    <name type="common">Wheat</name>
    <dbReference type="NCBI Taxonomy" id="4565"/>
    <lineage>
        <taxon>Eukaryota</taxon>
        <taxon>Viridiplantae</taxon>
        <taxon>Streptophyta</taxon>
        <taxon>Embryophyta</taxon>
        <taxon>Tracheophyta</taxon>
        <taxon>Spermatophyta</taxon>
        <taxon>Magnoliopsida</taxon>
        <taxon>Liliopsida</taxon>
        <taxon>Poales</taxon>
        <taxon>Poaceae</taxon>
        <taxon>BOP clade</taxon>
        <taxon>Pooideae</taxon>
        <taxon>Triticodae</taxon>
        <taxon>Triticeae</taxon>
        <taxon>Triticinae</taxon>
        <taxon>Triticum</taxon>
    </lineage>
</organism>
<dbReference type="PANTHER" id="PTHR31391">
    <property type="entry name" value="B3 DOMAIN-CONTAINING PROTEIN OS11G0197600-RELATED"/>
    <property type="match status" value="1"/>
</dbReference>
<dbReference type="InterPro" id="IPR015300">
    <property type="entry name" value="DNA-bd_pseudobarrel_sf"/>
</dbReference>
<feature type="domain" description="TF-B3" evidence="6">
    <location>
        <begin position="1"/>
        <end position="43"/>
    </location>
</feature>
<comment type="subcellular location">
    <subcellularLocation>
        <location evidence="1">Nucleus</location>
    </subcellularLocation>
</comment>
<dbReference type="SUPFAM" id="SSF101936">
    <property type="entry name" value="DNA-binding pseudobarrel domain"/>
    <property type="match status" value="2"/>
</dbReference>
<dbReference type="Gramene" id="TraesMAC5A03G02743590.1">
    <property type="protein sequence ID" value="TraesMAC5A03G02743590.1"/>
    <property type="gene ID" value="TraesMAC5A03G02743590"/>
</dbReference>
<dbReference type="Gramene" id="TraesNOR5A03G02769000.1">
    <property type="protein sequence ID" value="TraesNOR5A03G02769000.1"/>
    <property type="gene ID" value="TraesNOR5A03G02769000"/>
</dbReference>
<evidence type="ECO:0000256" key="5">
    <source>
        <dbReference type="ARBA" id="ARBA00023242"/>
    </source>
</evidence>
<keyword evidence="8" id="KW-1185">Reference proteome</keyword>
<evidence type="ECO:0000256" key="1">
    <source>
        <dbReference type="ARBA" id="ARBA00004123"/>
    </source>
</evidence>
<dbReference type="Gramene" id="TraesCLE_scaffold_069982_01G000100.1">
    <property type="protein sequence ID" value="TraesCLE_scaffold_069982_01G000100.1"/>
    <property type="gene ID" value="TraesCLE_scaffold_069982_01G000100"/>
</dbReference>
<dbReference type="Gramene" id="TraesJAG5A03G02746740.1">
    <property type="protein sequence ID" value="TraesJAG5A03G02746740.1"/>
    <property type="gene ID" value="TraesJAG5A03G02746740"/>
</dbReference>
<dbReference type="Proteomes" id="UP000019116">
    <property type="component" value="Chromosome 5A"/>
</dbReference>
<dbReference type="Gramene" id="TraesCS5A02G438500.1">
    <property type="protein sequence ID" value="TraesCS5A02G438500.1"/>
    <property type="gene ID" value="TraesCS5A02G438500"/>
</dbReference>
<reference evidence="7" key="1">
    <citation type="submission" date="2018-08" db="EMBL/GenBank/DDBJ databases">
        <authorList>
            <person name="Rossello M."/>
        </authorList>
    </citation>
    <scope>NUCLEOTIDE SEQUENCE [LARGE SCALE GENOMIC DNA]</scope>
    <source>
        <strain evidence="7">cv. Chinese Spring</strain>
    </source>
</reference>
<keyword evidence="2" id="KW-0805">Transcription regulation</keyword>
<evidence type="ECO:0000256" key="4">
    <source>
        <dbReference type="ARBA" id="ARBA00023163"/>
    </source>
</evidence>
<accession>A0A3B6KNM2</accession>
<dbReference type="Gramene" id="TraesSTA5A03G02735910.1">
    <property type="protein sequence ID" value="TraesSTA5A03G02735910.1"/>
    <property type="gene ID" value="TraesSTA5A03G02735910"/>
</dbReference>
<sequence>MEILSLQVGWGKFVGTFGLEMGDTIVFRYIGNSRFNVIIFDELGCEKTIQTQPFSIGKGMPMESPRLQMEMDKSCQDNNTVISVSSRESSGDPVYYEEECGVREVPGSDFNVRKKKARLSSNQKQQLKDCYFTGRKTKLTSTQKEAVKRMVQSIYSEIPIFVAVMRKCNVVAEFYLTFPMHYAKKYLTEEPDMCLQRQGRKWEARYCEYNGGEKLTIGWKQFVEDNKLKMGDICLFKLLSIERTMKVYIISENVANYRAGLQNDTDRKAVFRRGAHHADGACDPDSRFLRITKTEAMEDDAVFKTEDGA</sequence>
<evidence type="ECO:0000256" key="2">
    <source>
        <dbReference type="ARBA" id="ARBA00023015"/>
    </source>
</evidence>
<dbReference type="Gramene" id="TraesROB_scaffold_054821_01G000100.1">
    <property type="protein sequence ID" value="TraesROB_scaffold_054821_01G000100.1"/>
    <property type="gene ID" value="TraesROB_scaffold_054821_01G000100"/>
</dbReference>
<evidence type="ECO:0000256" key="3">
    <source>
        <dbReference type="ARBA" id="ARBA00023125"/>
    </source>
</evidence>
<dbReference type="GO" id="GO:0005634">
    <property type="term" value="C:nucleus"/>
    <property type="evidence" value="ECO:0007669"/>
    <property type="project" value="UniProtKB-SubCell"/>
</dbReference>
<dbReference type="Gramene" id="TraesSYM5A03G02774680.1">
    <property type="protein sequence ID" value="TraesSYM5A03G02774680.1"/>
    <property type="gene ID" value="TraesSYM5A03G02774680"/>
</dbReference>
<dbReference type="Gramene" id="TraesWEE_scaffold_050591_01G000100.1">
    <property type="protein sequence ID" value="TraesWEE_scaffold_050591_01G000100.1"/>
    <property type="gene ID" value="TraesWEE_scaffold_050591_01G000100"/>
</dbReference>
<dbReference type="Gramene" id="TraesCS5A03G1034600.1">
    <property type="protein sequence ID" value="TraesCS5A03G1034600.1.CDS"/>
    <property type="gene ID" value="TraesCS5A03G1034600"/>
</dbReference>
<dbReference type="SMART" id="SM01019">
    <property type="entry name" value="B3"/>
    <property type="match status" value="1"/>
</dbReference>
<dbReference type="Gramene" id="TraesLDM5A03G02748080.1">
    <property type="protein sequence ID" value="TraesLDM5A03G02748080.1"/>
    <property type="gene ID" value="TraesLDM5A03G02748080"/>
</dbReference>
<evidence type="ECO:0000313" key="8">
    <source>
        <dbReference type="Proteomes" id="UP000019116"/>
    </source>
</evidence>
<dbReference type="OMA" id="WHARYRI"/>
<reference evidence="7" key="2">
    <citation type="submission" date="2018-10" db="UniProtKB">
        <authorList>
            <consortium name="EnsemblPlants"/>
        </authorList>
    </citation>
    <scope>IDENTIFICATION</scope>
</reference>
<proteinExistence type="predicted"/>